<evidence type="ECO:0000256" key="6">
    <source>
        <dbReference type="ARBA" id="ARBA00023065"/>
    </source>
</evidence>
<sequence length="458" mass="50916">MTIEKPTPGVGINSRSTTSYFNSSTSSMEEEDNKVEDLLEGIFFGPRDIVRHSKWPYFLRLQGSVLPRMIIPLTFVAAWSCTIVCISKFVHELGISSVLLTITGFVVGLALSFRSSTAYERYSEGRKYWSQLLLTSRNMARLIWVHVQERKKQEDGTETPEVAKKDLLNKLAAINLLNAFAVALKHRLRFEPSVDYPDLAPYLTGLDTLAGKADQAQLRHRKPSTMKAAGQYLGISFAESNPRKVIKRAKHNLGNTPLEILTYLSAYFEHVHQAKMLALPVYQTQTMNNIATMGEVLAGVERVVNTPLPIAYSISISQITWAYVLALPFQLVETLGWVAIPGTILGGYIILGLAAIGRELENPFGQDVNDLPLDAYCHELANDIDALISRPPPLNMDDWMSGGGAKIMWPLSGMEYKGWESKSVEDIREVLKAKSASIDVKRERVMTLKASEALTPGV</sequence>
<protein>
    <submittedName>
        <fullName evidence="10">Uncharacterized protein</fullName>
    </submittedName>
</protein>
<evidence type="ECO:0000256" key="8">
    <source>
        <dbReference type="SAM" id="MobiDB-lite"/>
    </source>
</evidence>
<dbReference type="GO" id="GO:0005886">
    <property type="term" value="C:plasma membrane"/>
    <property type="evidence" value="ECO:0007669"/>
    <property type="project" value="UniProtKB-SubCell"/>
</dbReference>
<organism evidence="10 11">
    <name type="scientific">Elasticomyces elasticus</name>
    <dbReference type="NCBI Taxonomy" id="574655"/>
    <lineage>
        <taxon>Eukaryota</taxon>
        <taxon>Fungi</taxon>
        <taxon>Dikarya</taxon>
        <taxon>Ascomycota</taxon>
        <taxon>Pezizomycotina</taxon>
        <taxon>Dothideomycetes</taxon>
        <taxon>Dothideomycetidae</taxon>
        <taxon>Mycosphaerellales</taxon>
        <taxon>Teratosphaeriaceae</taxon>
        <taxon>Elasticomyces</taxon>
    </lineage>
</organism>
<dbReference type="GO" id="GO:0005254">
    <property type="term" value="F:chloride channel activity"/>
    <property type="evidence" value="ECO:0007669"/>
    <property type="project" value="InterPro"/>
</dbReference>
<comment type="subcellular location">
    <subcellularLocation>
        <location evidence="1">Cell membrane</location>
        <topology evidence="1">Multi-pass membrane protein</topology>
    </subcellularLocation>
</comment>
<keyword evidence="2" id="KW-0813">Transport</keyword>
<feature type="transmembrane region" description="Helical" evidence="9">
    <location>
        <begin position="95"/>
        <end position="113"/>
    </location>
</feature>
<evidence type="ECO:0000256" key="3">
    <source>
        <dbReference type="ARBA" id="ARBA00022475"/>
    </source>
</evidence>
<evidence type="ECO:0000256" key="1">
    <source>
        <dbReference type="ARBA" id="ARBA00004651"/>
    </source>
</evidence>
<dbReference type="AlphaFoldDB" id="A0AAN7W953"/>
<dbReference type="Proteomes" id="UP001310594">
    <property type="component" value="Unassembled WGS sequence"/>
</dbReference>
<feature type="transmembrane region" description="Helical" evidence="9">
    <location>
        <begin position="335"/>
        <end position="356"/>
    </location>
</feature>
<evidence type="ECO:0000256" key="9">
    <source>
        <dbReference type="SAM" id="Phobius"/>
    </source>
</evidence>
<dbReference type="Pfam" id="PF25539">
    <property type="entry name" value="Bestrophin_2"/>
    <property type="match status" value="1"/>
</dbReference>
<proteinExistence type="predicted"/>
<accession>A0AAN7W953</accession>
<dbReference type="PANTHER" id="PTHR33281">
    <property type="entry name" value="UPF0187 PROTEIN YNEE"/>
    <property type="match status" value="1"/>
</dbReference>
<feature type="compositionally biased region" description="Low complexity" evidence="8">
    <location>
        <begin position="14"/>
        <end position="27"/>
    </location>
</feature>
<keyword evidence="5 9" id="KW-1133">Transmembrane helix</keyword>
<evidence type="ECO:0000313" key="11">
    <source>
        <dbReference type="Proteomes" id="UP001310594"/>
    </source>
</evidence>
<keyword evidence="4 9" id="KW-0812">Transmembrane</keyword>
<feature type="transmembrane region" description="Helical" evidence="9">
    <location>
        <begin position="310"/>
        <end position="329"/>
    </location>
</feature>
<reference evidence="10" key="1">
    <citation type="submission" date="2023-08" db="EMBL/GenBank/DDBJ databases">
        <title>Black Yeasts Isolated from many extreme environments.</title>
        <authorList>
            <person name="Coleine C."/>
            <person name="Stajich J.E."/>
            <person name="Selbmann L."/>
        </authorList>
    </citation>
    <scope>NUCLEOTIDE SEQUENCE</scope>
    <source>
        <strain evidence="10">CCFEE 5810</strain>
    </source>
</reference>
<name>A0AAN7W953_9PEZI</name>
<gene>
    <name evidence="10" type="ORF">LTR97_007075</name>
</gene>
<keyword evidence="3" id="KW-1003">Cell membrane</keyword>
<evidence type="ECO:0000256" key="7">
    <source>
        <dbReference type="ARBA" id="ARBA00023136"/>
    </source>
</evidence>
<evidence type="ECO:0000256" key="5">
    <source>
        <dbReference type="ARBA" id="ARBA00022989"/>
    </source>
</evidence>
<evidence type="ECO:0000313" key="10">
    <source>
        <dbReference type="EMBL" id="KAK5698115.1"/>
    </source>
</evidence>
<keyword evidence="7 9" id="KW-0472">Membrane</keyword>
<comment type="caution">
    <text evidence="10">The sequence shown here is derived from an EMBL/GenBank/DDBJ whole genome shotgun (WGS) entry which is preliminary data.</text>
</comment>
<dbReference type="InterPro" id="IPR044669">
    <property type="entry name" value="YneE/VCCN1/2-like"/>
</dbReference>
<evidence type="ECO:0000256" key="2">
    <source>
        <dbReference type="ARBA" id="ARBA00022448"/>
    </source>
</evidence>
<evidence type="ECO:0000256" key="4">
    <source>
        <dbReference type="ARBA" id="ARBA00022692"/>
    </source>
</evidence>
<keyword evidence="6" id="KW-0406">Ion transport</keyword>
<feature type="transmembrane region" description="Helical" evidence="9">
    <location>
        <begin position="69"/>
        <end position="89"/>
    </location>
</feature>
<dbReference type="EMBL" id="JAVRQU010000010">
    <property type="protein sequence ID" value="KAK5698115.1"/>
    <property type="molecule type" value="Genomic_DNA"/>
</dbReference>
<feature type="region of interest" description="Disordered" evidence="8">
    <location>
        <begin position="1"/>
        <end position="28"/>
    </location>
</feature>
<dbReference type="PANTHER" id="PTHR33281:SF19">
    <property type="entry name" value="VOLTAGE-DEPENDENT ANION CHANNEL-FORMING PROTEIN YNEE"/>
    <property type="match status" value="1"/>
</dbReference>